<keyword evidence="2" id="KW-1185">Reference proteome</keyword>
<accession>A0A7E4VH87</accession>
<evidence type="ECO:0000313" key="3">
    <source>
        <dbReference type="WBParaSite" id="Pan_g2082.t1"/>
    </source>
</evidence>
<dbReference type="WBParaSite" id="Pan_g2082.t1">
    <property type="protein sequence ID" value="Pan_g2082.t1"/>
    <property type="gene ID" value="Pan_g2082"/>
</dbReference>
<sequence>MSSVQPHLPSSSGSSKFPPTMYQEFIPAANMRPTGPRSNRPPYPFPGNGAPRLMRPPRFHYSRPMAPQQQFFVPRRGGVRLPPRGFGPQHPGMLPHFPPDFQPQQQFAPPNISRPESNEPPKECICERAETMIVCQRCGSELFGRIQRPCPAHPKRIQLMDHNECVNKHCRSIQLLEVPANATTEGS</sequence>
<dbReference type="Proteomes" id="UP000492821">
    <property type="component" value="Unassembled WGS sequence"/>
</dbReference>
<reference evidence="2" key="1">
    <citation type="journal article" date="2013" name="Genetics">
        <title>The draft genome and transcriptome of Panagrellus redivivus are shaped by the harsh demands of a free-living lifestyle.</title>
        <authorList>
            <person name="Srinivasan J."/>
            <person name="Dillman A.R."/>
            <person name="Macchietto M.G."/>
            <person name="Heikkinen L."/>
            <person name="Lakso M."/>
            <person name="Fracchia K.M."/>
            <person name="Antoshechkin I."/>
            <person name="Mortazavi A."/>
            <person name="Wong G."/>
            <person name="Sternberg P.W."/>
        </authorList>
    </citation>
    <scope>NUCLEOTIDE SEQUENCE [LARGE SCALE GENOMIC DNA]</scope>
    <source>
        <strain evidence="2">MT8872</strain>
    </source>
</reference>
<feature type="region of interest" description="Disordered" evidence="1">
    <location>
        <begin position="1"/>
        <end position="21"/>
    </location>
</feature>
<reference evidence="3" key="2">
    <citation type="submission" date="2020-10" db="UniProtKB">
        <authorList>
            <consortium name="WormBaseParasite"/>
        </authorList>
    </citation>
    <scope>IDENTIFICATION</scope>
</reference>
<organism evidence="2 3">
    <name type="scientific">Panagrellus redivivus</name>
    <name type="common">Microworm</name>
    <dbReference type="NCBI Taxonomy" id="6233"/>
    <lineage>
        <taxon>Eukaryota</taxon>
        <taxon>Metazoa</taxon>
        <taxon>Ecdysozoa</taxon>
        <taxon>Nematoda</taxon>
        <taxon>Chromadorea</taxon>
        <taxon>Rhabditida</taxon>
        <taxon>Tylenchina</taxon>
        <taxon>Panagrolaimomorpha</taxon>
        <taxon>Panagrolaimoidea</taxon>
        <taxon>Panagrolaimidae</taxon>
        <taxon>Panagrellus</taxon>
    </lineage>
</organism>
<name>A0A7E4VH87_PANRE</name>
<proteinExistence type="predicted"/>
<protein>
    <submittedName>
        <fullName evidence="3">TRAF-type domain-containing protein</fullName>
    </submittedName>
</protein>
<feature type="compositionally biased region" description="Polar residues" evidence="1">
    <location>
        <begin position="1"/>
        <end position="17"/>
    </location>
</feature>
<evidence type="ECO:0000313" key="2">
    <source>
        <dbReference type="Proteomes" id="UP000492821"/>
    </source>
</evidence>
<dbReference type="AlphaFoldDB" id="A0A7E4VH87"/>
<evidence type="ECO:0000256" key="1">
    <source>
        <dbReference type="SAM" id="MobiDB-lite"/>
    </source>
</evidence>